<dbReference type="RefSeq" id="WP_088073409.1">
    <property type="nucleotide sequence ID" value="NZ_JAHQCR010000077.1"/>
</dbReference>
<keyword evidence="9" id="KW-1185">Reference proteome</keyword>
<keyword evidence="4" id="KW-0411">Iron-sulfur</keyword>
<gene>
    <name evidence="8" type="ORF">KS407_18930</name>
</gene>
<evidence type="ECO:0000256" key="5">
    <source>
        <dbReference type="ARBA" id="ARBA00034078"/>
    </source>
</evidence>
<keyword evidence="2" id="KW-0479">Metal-binding</keyword>
<evidence type="ECO:0000256" key="2">
    <source>
        <dbReference type="ARBA" id="ARBA00022723"/>
    </source>
</evidence>
<keyword evidence="3" id="KW-0408">Iron</keyword>
<evidence type="ECO:0000256" key="3">
    <source>
        <dbReference type="ARBA" id="ARBA00023004"/>
    </source>
</evidence>
<protein>
    <submittedName>
        <fullName evidence="8">Rieske 2Fe-2S domain-containing protein</fullName>
    </submittedName>
</protein>
<dbReference type="PANTHER" id="PTHR21496">
    <property type="entry name" value="FERREDOXIN-RELATED"/>
    <property type="match status" value="1"/>
</dbReference>
<evidence type="ECO:0000256" key="6">
    <source>
        <dbReference type="ARBA" id="ARBA00038001"/>
    </source>
</evidence>
<name>A0ABS6JZH8_9BACI</name>
<sequence length="590" mass="66314">MTEKVHVCSEKQLKEDGWKVVRGGKHGIAVIHHENSVYAIDNRCPHLGFPLHMGSTCDGILTCHWHHARFDLKSGGTLDPWADDVPTYPVEISDGDIWITPEPIDKQTVAKLKKRLRDGLEQNISLVIAKAVVGLVEAGVNPIEIAKTGVEFGTKHRWNGWRSGLTILTAMTNVLPYLDKTGKILALYQGLVHVARESAGMGTRFLLDPLPLNEKTATPEFSQLAKWYRNNVEVRDVQGAERVLLTALKLEATTEQLSDMMMTAITDHFYMNIGHILDFHNKAFEMLGHLEHEHQEYVLTSLLPELANASRSEESHSWQAPVNLVTPLQNAFKVLEGIEFSQISADAGSSPSGLDEKKLVDQLLRDDPIQTIDQLLQALQNGTSPVRLAQLVALAAAERVARFHVQNEFRDWDTVLHTFTHAHAVHQSLKRSMTPELVRAIFHSAMSIYLDRFLNIPSARRPVAEKATEKAQEAKVFLDVLDKQQQTDEAAKWVVNYLANGGDKAEFFNIFGHALLRENAEFHTFQMYEAALMEHQLWEKEDSKIATQAQETMVIAATRYLAAHAPTSRDTSHTAKIAIRLHRGEKLFEE</sequence>
<organism evidence="8 9">
    <name type="scientific">Evansella alkalicola</name>
    <dbReference type="NCBI Taxonomy" id="745819"/>
    <lineage>
        <taxon>Bacteria</taxon>
        <taxon>Bacillati</taxon>
        <taxon>Bacillota</taxon>
        <taxon>Bacilli</taxon>
        <taxon>Bacillales</taxon>
        <taxon>Bacillaceae</taxon>
        <taxon>Evansella</taxon>
    </lineage>
</organism>
<dbReference type="PANTHER" id="PTHR21496:SF0">
    <property type="entry name" value="RIESKE DOMAIN-CONTAINING PROTEIN"/>
    <property type="match status" value="1"/>
</dbReference>
<comment type="cofactor">
    <cofactor evidence="5">
        <name>[2Fe-2S] cluster</name>
        <dbReference type="ChEBI" id="CHEBI:190135"/>
    </cofactor>
</comment>
<dbReference type="SUPFAM" id="SSF50022">
    <property type="entry name" value="ISP domain"/>
    <property type="match status" value="1"/>
</dbReference>
<dbReference type="PROSITE" id="PS51296">
    <property type="entry name" value="RIESKE"/>
    <property type="match status" value="1"/>
</dbReference>
<evidence type="ECO:0000313" key="8">
    <source>
        <dbReference type="EMBL" id="MBU9723496.1"/>
    </source>
</evidence>
<comment type="similarity">
    <text evidence="6">Belongs to the bacterial ring-hydroxylating dioxygenase ferredoxin component family.</text>
</comment>
<evidence type="ECO:0000313" key="9">
    <source>
        <dbReference type="Proteomes" id="UP000790580"/>
    </source>
</evidence>
<reference evidence="8 9" key="1">
    <citation type="submission" date="2021-06" db="EMBL/GenBank/DDBJ databases">
        <title>Bacillus sp. RD4P76, an endophyte from a halophyte.</title>
        <authorList>
            <person name="Sun J.-Q."/>
        </authorList>
    </citation>
    <scope>NUCLEOTIDE SEQUENCE [LARGE SCALE GENOMIC DNA]</scope>
    <source>
        <strain evidence="8 9">JCM 17098</strain>
    </source>
</reference>
<dbReference type="InterPro" id="IPR017941">
    <property type="entry name" value="Rieske_2Fe-2S"/>
</dbReference>
<comment type="caution">
    <text evidence="8">The sequence shown here is derived from an EMBL/GenBank/DDBJ whole genome shotgun (WGS) entry which is preliminary data.</text>
</comment>
<evidence type="ECO:0000256" key="4">
    <source>
        <dbReference type="ARBA" id="ARBA00023014"/>
    </source>
</evidence>
<accession>A0ABS6JZH8</accession>
<dbReference type="Proteomes" id="UP000790580">
    <property type="component" value="Unassembled WGS sequence"/>
</dbReference>
<dbReference type="InterPro" id="IPR036922">
    <property type="entry name" value="Rieske_2Fe-2S_sf"/>
</dbReference>
<dbReference type="EMBL" id="JAHQCR010000077">
    <property type="protein sequence ID" value="MBU9723496.1"/>
    <property type="molecule type" value="Genomic_DNA"/>
</dbReference>
<feature type="domain" description="Rieske" evidence="7">
    <location>
        <begin position="5"/>
        <end position="99"/>
    </location>
</feature>
<keyword evidence="1" id="KW-0001">2Fe-2S</keyword>
<evidence type="ECO:0000256" key="1">
    <source>
        <dbReference type="ARBA" id="ARBA00022714"/>
    </source>
</evidence>
<dbReference type="Gene3D" id="2.102.10.10">
    <property type="entry name" value="Rieske [2Fe-2S] iron-sulphur domain"/>
    <property type="match status" value="1"/>
</dbReference>
<dbReference type="Pfam" id="PF00355">
    <property type="entry name" value="Rieske"/>
    <property type="match status" value="1"/>
</dbReference>
<proteinExistence type="inferred from homology"/>
<evidence type="ECO:0000259" key="7">
    <source>
        <dbReference type="PROSITE" id="PS51296"/>
    </source>
</evidence>